<dbReference type="InterPro" id="IPR047589">
    <property type="entry name" value="DUF11_rpt"/>
</dbReference>
<sequence>MTKEGTYADTNADGIANVGDVVNYAFTVANTGNTTLTNIAVTDDNAVVTGSLASLATGATDSTSFTA</sequence>
<feature type="domain" description="DUF7507" evidence="1">
    <location>
        <begin position="11"/>
        <end position="52"/>
    </location>
</feature>
<reference evidence="3" key="1">
    <citation type="journal article" date="2019" name="Int. J. Syst. Evol. Microbiol.">
        <title>The Global Catalogue of Microorganisms (GCM) 10K type strain sequencing project: providing services to taxonomists for standard genome sequencing and annotation.</title>
        <authorList>
            <consortium name="The Broad Institute Genomics Platform"/>
            <consortium name="The Broad Institute Genome Sequencing Center for Infectious Disease"/>
            <person name="Wu L."/>
            <person name="Ma J."/>
        </authorList>
    </citation>
    <scope>NUCLEOTIDE SEQUENCE [LARGE SCALE GENOMIC DNA]</scope>
    <source>
        <strain evidence="3">CCUG 49679</strain>
    </source>
</reference>
<feature type="non-terminal residue" evidence="2">
    <location>
        <position position="67"/>
    </location>
</feature>
<evidence type="ECO:0000313" key="3">
    <source>
        <dbReference type="Proteomes" id="UP001596287"/>
    </source>
</evidence>
<accession>A0ABW1PKK3</accession>
<dbReference type="RefSeq" id="WP_379790249.1">
    <property type="nucleotide sequence ID" value="NZ_JBHSQB010000003.1"/>
</dbReference>
<organism evidence="2 3">
    <name type="scientific">Flavobacterium qiangtangense</name>
    <dbReference type="NCBI Taxonomy" id="1442595"/>
    <lineage>
        <taxon>Bacteria</taxon>
        <taxon>Pseudomonadati</taxon>
        <taxon>Bacteroidota</taxon>
        <taxon>Flavobacteriia</taxon>
        <taxon>Flavobacteriales</taxon>
        <taxon>Flavobacteriaceae</taxon>
        <taxon>Flavobacterium</taxon>
    </lineage>
</organism>
<keyword evidence="3" id="KW-1185">Reference proteome</keyword>
<proteinExistence type="predicted"/>
<gene>
    <name evidence="2" type="ORF">ACFPVY_03055</name>
</gene>
<evidence type="ECO:0000259" key="1">
    <source>
        <dbReference type="Pfam" id="PF24346"/>
    </source>
</evidence>
<comment type="caution">
    <text evidence="2">The sequence shown here is derived from an EMBL/GenBank/DDBJ whole genome shotgun (WGS) entry which is preliminary data.</text>
</comment>
<protein>
    <recommendedName>
        <fullName evidence="1">DUF7507 domain-containing protein</fullName>
    </recommendedName>
</protein>
<dbReference type="EMBL" id="JBHSQB010000003">
    <property type="protein sequence ID" value="MFC6095613.1"/>
    <property type="molecule type" value="Genomic_DNA"/>
</dbReference>
<evidence type="ECO:0000313" key="2">
    <source>
        <dbReference type="EMBL" id="MFC6095613.1"/>
    </source>
</evidence>
<name>A0ABW1PKK3_9FLAO</name>
<dbReference type="Pfam" id="PF24346">
    <property type="entry name" value="DUF7507"/>
    <property type="match status" value="1"/>
</dbReference>
<dbReference type="InterPro" id="IPR055354">
    <property type="entry name" value="DUF7507"/>
</dbReference>
<dbReference type="NCBIfam" id="TIGR01451">
    <property type="entry name" value="B_ant_repeat"/>
    <property type="match status" value="1"/>
</dbReference>
<dbReference type="Proteomes" id="UP001596287">
    <property type="component" value="Unassembled WGS sequence"/>
</dbReference>